<evidence type="ECO:0000256" key="5">
    <source>
        <dbReference type="ARBA" id="ARBA00022840"/>
    </source>
</evidence>
<evidence type="ECO:0000256" key="2">
    <source>
        <dbReference type="ARBA" id="ARBA00022692"/>
    </source>
</evidence>
<evidence type="ECO:0000313" key="11">
    <source>
        <dbReference type="EMBL" id="CAJ0968731.1"/>
    </source>
</evidence>
<keyword evidence="12" id="KW-1185">Reference proteome</keyword>
<organism evidence="11 12">
    <name type="scientific">Ranitomeya imitator</name>
    <name type="common">mimic poison frog</name>
    <dbReference type="NCBI Taxonomy" id="111125"/>
    <lineage>
        <taxon>Eukaryota</taxon>
        <taxon>Metazoa</taxon>
        <taxon>Chordata</taxon>
        <taxon>Craniata</taxon>
        <taxon>Vertebrata</taxon>
        <taxon>Euteleostomi</taxon>
        <taxon>Amphibia</taxon>
        <taxon>Batrachia</taxon>
        <taxon>Anura</taxon>
        <taxon>Neobatrachia</taxon>
        <taxon>Hyloidea</taxon>
        <taxon>Dendrobatidae</taxon>
        <taxon>Dendrobatinae</taxon>
        <taxon>Ranitomeya</taxon>
    </lineage>
</organism>
<dbReference type="InterPro" id="IPR006544">
    <property type="entry name" value="P-type_TPase_V"/>
</dbReference>
<comment type="caution">
    <text evidence="11">The sequence shown here is derived from an EMBL/GenBank/DDBJ whole genome shotgun (WGS) entry which is preliminary data.</text>
</comment>
<evidence type="ECO:0000256" key="4">
    <source>
        <dbReference type="ARBA" id="ARBA00022741"/>
    </source>
</evidence>
<dbReference type="Proteomes" id="UP001176940">
    <property type="component" value="Unassembled WGS sequence"/>
</dbReference>
<dbReference type="PANTHER" id="PTHR45630">
    <property type="entry name" value="CATION-TRANSPORTING ATPASE-RELATED"/>
    <property type="match status" value="1"/>
</dbReference>
<feature type="chain" id="PRO_5047358406" evidence="10">
    <location>
        <begin position="23"/>
        <end position="156"/>
    </location>
</feature>
<dbReference type="EMBL" id="CAUEEQ010079597">
    <property type="protein sequence ID" value="CAJ0968731.1"/>
    <property type="molecule type" value="Genomic_DNA"/>
</dbReference>
<keyword evidence="5" id="KW-0067">ATP-binding</keyword>
<dbReference type="InterPro" id="IPR018303">
    <property type="entry name" value="ATPase_P-typ_P_site"/>
</dbReference>
<keyword evidence="7" id="KW-1278">Translocase</keyword>
<evidence type="ECO:0000256" key="6">
    <source>
        <dbReference type="ARBA" id="ARBA00022842"/>
    </source>
</evidence>
<feature type="signal peptide" evidence="10">
    <location>
        <begin position="1"/>
        <end position="22"/>
    </location>
</feature>
<keyword evidence="9" id="KW-0472">Membrane</keyword>
<sequence length="156" mass="16952">MSSRSLCHLLFPAAMTVGTIYAQSRLKKKGIFCISPPRINVSGKIKMVCFDKTGTLTEEGLDVWGVVPLENISFLPIVHDARSLPDGHLLYSLASCHAVTLLGGQPIGDLMDLKMVESTGWTLEDGDADPQTIEIFGTKVLSVMKPPSLEEQPLAR</sequence>
<keyword evidence="8" id="KW-1133">Transmembrane helix</keyword>
<evidence type="ECO:0000256" key="10">
    <source>
        <dbReference type="SAM" id="SignalP"/>
    </source>
</evidence>
<evidence type="ECO:0000256" key="3">
    <source>
        <dbReference type="ARBA" id="ARBA00022723"/>
    </source>
</evidence>
<evidence type="ECO:0000256" key="9">
    <source>
        <dbReference type="ARBA" id="ARBA00023136"/>
    </source>
</evidence>
<name>A0ABN9MPP6_9NEOB</name>
<keyword evidence="3" id="KW-0479">Metal-binding</keyword>
<evidence type="ECO:0000313" key="12">
    <source>
        <dbReference type="Proteomes" id="UP001176940"/>
    </source>
</evidence>
<keyword evidence="6" id="KW-0460">Magnesium</keyword>
<keyword evidence="2" id="KW-0812">Transmembrane</keyword>
<accession>A0ABN9MPP6</accession>
<evidence type="ECO:0000256" key="7">
    <source>
        <dbReference type="ARBA" id="ARBA00022967"/>
    </source>
</evidence>
<keyword evidence="4" id="KW-0547">Nucleotide-binding</keyword>
<comment type="subcellular location">
    <subcellularLocation>
        <location evidence="1">Membrane</location>
        <topology evidence="1">Multi-pass membrane protein</topology>
    </subcellularLocation>
</comment>
<keyword evidence="10" id="KW-0732">Signal</keyword>
<evidence type="ECO:0000256" key="1">
    <source>
        <dbReference type="ARBA" id="ARBA00004141"/>
    </source>
</evidence>
<evidence type="ECO:0000256" key="8">
    <source>
        <dbReference type="ARBA" id="ARBA00022989"/>
    </source>
</evidence>
<dbReference type="PANTHER" id="PTHR45630:SF2">
    <property type="entry name" value="POLYAMINE-TRANSPORTING ATPASE 13A2"/>
    <property type="match status" value="1"/>
</dbReference>
<gene>
    <name evidence="11" type="ORF">RIMI_LOCUS23365697</name>
</gene>
<dbReference type="PROSITE" id="PS00154">
    <property type="entry name" value="ATPASE_E1_E2"/>
    <property type="match status" value="1"/>
</dbReference>
<protein>
    <submittedName>
        <fullName evidence="11">Uncharacterized protein</fullName>
    </submittedName>
</protein>
<proteinExistence type="predicted"/>
<reference evidence="11" key="1">
    <citation type="submission" date="2023-07" db="EMBL/GenBank/DDBJ databases">
        <authorList>
            <person name="Stuckert A."/>
        </authorList>
    </citation>
    <scope>NUCLEOTIDE SEQUENCE</scope>
</reference>